<dbReference type="OrthoDB" id="4158087at2759"/>
<feature type="region of interest" description="Disordered" evidence="1">
    <location>
        <begin position="93"/>
        <end position="144"/>
    </location>
</feature>
<dbReference type="Pfam" id="PF11951">
    <property type="entry name" value="Fungal_trans_2"/>
    <property type="match status" value="1"/>
</dbReference>
<organism evidence="2 3">
    <name type="scientific">Lentithecium fluviatile CBS 122367</name>
    <dbReference type="NCBI Taxonomy" id="1168545"/>
    <lineage>
        <taxon>Eukaryota</taxon>
        <taxon>Fungi</taxon>
        <taxon>Dikarya</taxon>
        <taxon>Ascomycota</taxon>
        <taxon>Pezizomycotina</taxon>
        <taxon>Dothideomycetes</taxon>
        <taxon>Pleosporomycetidae</taxon>
        <taxon>Pleosporales</taxon>
        <taxon>Massarineae</taxon>
        <taxon>Lentitheciaceae</taxon>
        <taxon>Lentithecium</taxon>
    </lineage>
</organism>
<evidence type="ECO:0000313" key="3">
    <source>
        <dbReference type="Proteomes" id="UP000799291"/>
    </source>
</evidence>
<accession>A0A6G1J098</accession>
<evidence type="ECO:0008006" key="4">
    <source>
        <dbReference type="Google" id="ProtNLM"/>
    </source>
</evidence>
<dbReference type="InterPro" id="IPR021858">
    <property type="entry name" value="Fun_TF"/>
</dbReference>
<name>A0A6G1J098_9PLEO</name>
<dbReference type="Proteomes" id="UP000799291">
    <property type="component" value="Unassembled WGS sequence"/>
</dbReference>
<gene>
    <name evidence="2" type="ORF">K458DRAFT_431558</name>
</gene>
<evidence type="ECO:0000256" key="1">
    <source>
        <dbReference type="SAM" id="MobiDB-lite"/>
    </source>
</evidence>
<reference evidence="2" key="1">
    <citation type="journal article" date="2020" name="Stud. Mycol.">
        <title>101 Dothideomycetes genomes: a test case for predicting lifestyles and emergence of pathogens.</title>
        <authorList>
            <person name="Haridas S."/>
            <person name="Albert R."/>
            <person name="Binder M."/>
            <person name="Bloem J."/>
            <person name="Labutti K."/>
            <person name="Salamov A."/>
            <person name="Andreopoulos B."/>
            <person name="Baker S."/>
            <person name="Barry K."/>
            <person name="Bills G."/>
            <person name="Bluhm B."/>
            <person name="Cannon C."/>
            <person name="Castanera R."/>
            <person name="Culley D."/>
            <person name="Daum C."/>
            <person name="Ezra D."/>
            <person name="Gonzalez J."/>
            <person name="Henrissat B."/>
            <person name="Kuo A."/>
            <person name="Liang C."/>
            <person name="Lipzen A."/>
            <person name="Lutzoni F."/>
            <person name="Magnuson J."/>
            <person name="Mondo S."/>
            <person name="Nolan M."/>
            <person name="Ohm R."/>
            <person name="Pangilinan J."/>
            <person name="Park H.-J."/>
            <person name="Ramirez L."/>
            <person name="Alfaro M."/>
            <person name="Sun H."/>
            <person name="Tritt A."/>
            <person name="Yoshinaga Y."/>
            <person name="Zwiers L.-H."/>
            <person name="Turgeon B."/>
            <person name="Goodwin S."/>
            <person name="Spatafora J."/>
            <person name="Crous P."/>
            <person name="Grigoriev I."/>
        </authorList>
    </citation>
    <scope>NUCLEOTIDE SEQUENCE</scope>
    <source>
        <strain evidence="2">CBS 122367</strain>
    </source>
</reference>
<feature type="compositionally biased region" description="Basic and acidic residues" evidence="1">
    <location>
        <begin position="133"/>
        <end position="144"/>
    </location>
</feature>
<dbReference type="EMBL" id="MU005582">
    <property type="protein sequence ID" value="KAF2683922.1"/>
    <property type="molecule type" value="Genomic_DNA"/>
</dbReference>
<protein>
    <recommendedName>
        <fullName evidence="4">Transcription factor domain-containing protein</fullName>
    </recommendedName>
</protein>
<dbReference type="PANTHER" id="PTHR37540:SF5">
    <property type="entry name" value="TRANSCRIPTION FACTOR DOMAIN-CONTAINING PROTEIN"/>
    <property type="match status" value="1"/>
</dbReference>
<dbReference type="PANTHER" id="PTHR37540">
    <property type="entry name" value="TRANSCRIPTION FACTOR (ACR-2), PUTATIVE-RELATED-RELATED"/>
    <property type="match status" value="1"/>
</dbReference>
<feature type="compositionally biased region" description="Gly residues" evidence="1">
    <location>
        <begin position="112"/>
        <end position="123"/>
    </location>
</feature>
<sequence>MAQREFEFFVTTEEPHQPEGLERGLIRRLVMRNFFEAKSAGVEKEGEREELSSEATVKAKGRLKTRFRLGVGKGKVKGKNGACKSGVKGWKVGEGPGMERKEGARTKSGLVGESGGDWKGGLGSRRVSPIRSDGGEADKGNEGKKISLTISPSAHRFDPFDVLPVPGTHQLDLLFRLHKSGSRINSLTTNARKTWWNFISNDAGLLHATLATWALYGMLARGLYELRVEKLRHKNEAIKGINTKIGDPAGTMSDELVGTVATLASFENLLGAYDSAHLHIAALKRMVNARGGLFAFGHNDGLIRGIQWVDFHTAAAFRTPPAFPLIRLDPDALPLPSGLLEAAACTSPTSLLQLSVAAIECFNVFYRLHRLALAISPQWICRVSRLTFSTLLYETEHMLLSVPDYSRDFLDFDLEAKDERGEDYEERKRLADGASVTEALLGATQVFVYAALREIPTRAKIFGILIERIRVAADRPGVDMLEVWRGVKNLNTLLWVLAVAASVEEMGKRSWWIERLSDVAGEFGIESRMEFEDVLNRVAWTGVFFGDEIEGVWAEVCRVREDSRGGGEEGMVTGMPDPLLLHGNGSSPVDFEKGGWKVGGWYV</sequence>
<evidence type="ECO:0000313" key="2">
    <source>
        <dbReference type="EMBL" id="KAF2683922.1"/>
    </source>
</evidence>
<keyword evidence="3" id="KW-1185">Reference proteome</keyword>
<proteinExistence type="predicted"/>
<dbReference type="AlphaFoldDB" id="A0A6G1J098"/>